<dbReference type="InterPro" id="IPR003593">
    <property type="entry name" value="AAA+_ATPase"/>
</dbReference>
<dbReference type="GO" id="GO:0022857">
    <property type="term" value="F:transmembrane transporter activity"/>
    <property type="evidence" value="ECO:0007669"/>
    <property type="project" value="UniProtKB-ARBA"/>
</dbReference>
<feature type="domain" description="ABC transporter" evidence="4">
    <location>
        <begin position="22"/>
        <end position="242"/>
    </location>
</feature>
<dbReference type="GO" id="GO:0016020">
    <property type="term" value="C:membrane"/>
    <property type="evidence" value="ECO:0007669"/>
    <property type="project" value="InterPro"/>
</dbReference>
<keyword evidence="6" id="KW-1185">Reference proteome</keyword>
<dbReference type="EMBL" id="BJYK01000001">
    <property type="protein sequence ID" value="GEN78483.1"/>
    <property type="molecule type" value="Genomic_DNA"/>
</dbReference>
<dbReference type="GO" id="GO:0005524">
    <property type="term" value="F:ATP binding"/>
    <property type="evidence" value="ECO:0007669"/>
    <property type="project" value="UniProtKB-KW"/>
</dbReference>
<evidence type="ECO:0000256" key="2">
    <source>
        <dbReference type="ARBA" id="ARBA00022741"/>
    </source>
</evidence>
<dbReference type="CDD" id="cd03225">
    <property type="entry name" value="ABC_cobalt_CbiO_domain1"/>
    <property type="match status" value="1"/>
</dbReference>
<dbReference type="SUPFAM" id="SSF52540">
    <property type="entry name" value="P-loop containing nucleoside triphosphate hydrolases"/>
    <property type="match status" value="1"/>
</dbReference>
<keyword evidence="1" id="KW-0813">Transport</keyword>
<evidence type="ECO:0000313" key="6">
    <source>
        <dbReference type="Proteomes" id="UP000321484"/>
    </source>
</evidence>
<dbReference type="PANTHER" id="PTHR42939:SF1">
    <property type="entry name" value="ABC TRANSPORTER ATP-BINDING PROTEIN ALBC-RELATED"/>
    <property type="match status" value="1"/>
</dbReference>
<keyword evidence="3 5" id="KW-0067">ATP-binding</keyword>
<dbReference type="InterPro" id="IPR027417">
    <property type="entry name" value="P-loop_NTPase"/>
</dbReference>
<organism evidence="5 6">
    <name type="scientific">Actinotalea fermentans</name>
    <dbReference type="NCBI Taxonomy" id="43671"/>
    <lineage>
        <taxon>Bacteria</taxon>
        <taxon>Bacillati</taxon>
        <taxon>Actinomycetota</taxon>
        <taxon>Actinomycetes</taxon>
        <taxon>Micrococcales</taxon>
        <taxon>Cellulomonadaceae</taxon>
        <taxon>Actinotalea</taxon>
    </lineage>
</organism>
<evidence type="ECO:0000256" key="3">
    <source>
        <dbReference type="ARBA" id="ARBA00022840"/>
    </source>
</evidence>
<reference evidence="5 6" key="1">
    <citation type="submission" date="2019-07" db="EMBL/GenBank/DDBJ databases">
        <title>Whole genome shotgun sequence of Actinotalea fermentans NBRC 105374.</title>
        <authorList>
            <person name="Hosoyama A."/>
            <person name="Uohara A."/>
            <person name="Ohji S."/>
            <person name="Ichikawa N."/>
        </authorList>
    </citation>
    <scope>NUCLEOTIDE SEQUENCE [LARGE SCALE GENOMIC DNA]</scope>
    <source>
        <strain evidence="5 6">NBRC 105374</strain>
    </source>
</reference>
<name>A0A511YTG2_9CELL</name>
<dbReference type="InterPro" id="IPR003439">
    <property type="entry name" value="ABC_transporter-like_ATP-bd"/>
</dbReference>
<dbReference type="PROSITE" id="PS50893">
    <property type="entry name" value="ABC_TRANSPORTER_2"/>
    <property type="match status" value="1"/>
</dbReference>
<gene>
    <name evidence="5" type="ORF">AFE02nite_02170</name>
</gene>
<dbReference type="Proteomes" id="UP000321484">
    <property type="component" value="Unassembled WGS sequence"/>
</dbReference>
<dbReference type="Pfam" id="PF00005">
    <property type="entry name" value="ABC_tran"/>
    <property type="match status" value="1"/>
</dbReference>
<dbReference type="PANTHER" id="PTHR42939">
    <property type="entry name" value="ABC TRANSPORTER ATP-BINDING PROTEIN ALBC-RELATED"/>
    <property type="match status" value="1"/>
</dbReference>
<dbReference type="InterPro" id="IPR017871">
    <property type="entry name" value="ABC_transporter-like_CS"/>
</dbReference>
<dbReference type="InterPro" id="IPR051782">
    <property type="entry name" value="ABC_Transporter_VariousFunc"/>
</dbReference>
<proteinExistence type="predicted"/>
<dbReference type="InterPro" id="IPR015856">
    <property type="entry name" value="ABC_transpr_CbiO/EcfA_su"/>
</dbReference>
<accession>A0A511YTG2</accession>
<keyword evidence="2" id="KW-0547">Nucleotide-binding</keyword>
<dbReference type="SMART" id="SM00382">
    <property type="entry name" value="AAA"/>
    <property type="match status" value="1"/>
</dbReference>
<sequence length="245" mass="25465">MTAPCTGAARAYADLVAPTDTVRARTLEVGYGAAPVCAPVSFALRPGKAVALVGPNGSGKSTVLRAVLGLLAPMSGTVTVLGEPVDERRATFRRAVASVLDDDAWFPALTVAEHLDLVARGHGVAEADAVVDELLEDFGLWDEAASLPTALSSGQRRRLLLASAFARPRALLVLDEPEQRLDSSMKEALAERLLAEKASGVAVLMATHDPDLVSAVADRAVLVGEEESPVLSPTQAVAALRSTPA</sequence>
<dbReference type="PROSITE" id="PS00211">
    <property type="entry name" value="ABC_TRANSPORTER_1"/>
    <property type="match status" value="1"/>
</dbReference>
<protein>
    <submittedName>
        <fullName evidence="5">ABC transporter ATP-binding protein</fullName>
    </submittedName>
</protein>
<comment type="caution">
    <text evidence="5">The sequence shown here is derived from an EMBL/GenBank/DDBJ whole genome shotgun (WGS) entry which is preliminary data.</text>
</comment>
<dbReference type="GO" id="GO:0016887">
    <property type="term" value="F:ATP hydrolysis activity"/>
    <property type="evidence" value="ECO:0007669"/>
    <property type="project" value="InterPro"/>
</dbReference>
<evidence type="ECO:0000256" key="1">
    <source>
        <dbReference type="ARBA" id="ARBA00022448"/>
    </source>
</evidence>
<evidence type="ECO:0000259" key="4">
    <source>
        <dbReference type="PROSITE" id="PS50893"/>
    </source>
</evidence>
<dbReference type="AlphaFoldDB" id="A0A511YTG2"/>
<evidence type="ECO:0000313" key="5">
    <source>
        <dbReference type="EMBL" id="GEN78483.1"/>
    </source>
</evidence>
<dbReference type="Gene3D" id="3.40.50.300">
    <property type="entry name" value="P-loop containing nucleotide triphosphate hydrolases"/>
    <property type="match status" value="1"/>
</dbReference>